<dbReference type="Gene3D" id="2.40.50.40">
    <property type="match status" value="1"/>
</dbReference>
<sequence>MSMKILPITVLLFLVCFWSSADSRRHNLRGPSKHHPPPPCCTKVSTADVSADVIGDTYQEQAAHPPCVKALIFNTEYGQVCIGTHVEWAKELAANMTKL</sequence>
<evidence type="ECO:0000313" key="2">
    <source>
        <dbReference type="EMBL" id="CAJ1081719.1"/>
    </source>
</evidence>
<keyword evidence="1" id="KW-0732">Signal</keyword>
<evidence type="ECO:0000313" key="3">
    <source>
        <dbReference type="Proteomes" id="UP001178508"/>
    </source>
</evidence>
<organism evidence="2 3">
    <name type="scientific">Xyrichtys novacula</name>
    <name type="common">Pearly razorfish</name>
    <name type="synonym">Hemipteronotus novacula</name>
    <dbReference type="NCBI Taxonomy" id="13765"/>
    <lineage>
        <taxon>Eukaryota</taxon>
        <taxon>Metazoa</taxon>
        <taxon>Chordata</taxon>
        <taxon>Craniata</taxon>
        <taxon>Vertebrata</taxon>
        <taxon>Euteleostomi</taxon>
        <taxon>Actinopterygii</taxon>
        <taxon>Neopterygii</taxon>
        <taxon>Teleostei</taxon>
        <taxon>Neoteleostei</taxon>
        <taxon>Acanthomorphata</taxon>
        <taxon>Eupercaria</taxon>
        <taxon>Labriformes</taxon>
        <taxon>Labridae</taxon>
        <taxon>Xyrichtys</taxon>
    </lineage>
</organism>
<dbReference type="InterPro" id="IPR036048">
    <property type="entry name" value="Interleukin_8-like_sf"/>
</dbReference>
<protein>
    <submittedName>
        <fullName evidence="2">Eotaxin-like</fullName>
    </submittedName>
</protein>
<proteinExistence type="predicted"/>
<feature type="chain" id="PRO_5043774098" evidence="1">
    <location>
        <begin position="24"/>
        <end position="99"/>
    </location>
</feature>
<dbReference type="AlphaFoldDB" id="A0AAV1H8G2"/>
<dbReference type="Proteomes" id="UP001178508">
    <property type="component" value="Chromosome 20"/>
</dbReference>
<accession>A0AAV1H8G2</accession>
<keyword evidence="3" id="KW-1185">Reference proteome</keyword>
<name>A0AAV1H8G2_XYRNO</name>
<dbReference type="GO" id="GO:0008009">
    <property type="term" value="F:chemokine activity"/>
    <property type="evidence" value="ECO:0007669"/>
    <property type="project" value="InterPro"/>
</dbReference>
<dbReference type="GO" id="GO:0006955">
    <property type="term" value="P:immune response"/>
    <property type="evidence" value="ECO:0007669"/>
    <property type="project" value="InterPro"/>
</dbReference>
<gene>
    <name evidence="2" type="ORF">XNOV1_A016906</name>
</gene>
<dbReference type="SUPFAM" id="SSF54117">
    <property type="entry name" value="Interleukin 8-like chemokines"/>
    <property type="match status" value="1"/>
</dbReference>
<reference evidence="2" key="1">
    <citation type="submission" date="2023-08" db="EMBL/GenBank/DDBJ databases">
        <authorList>
            <person name="Alioto T."/>
            <person name="Alioto T."/>
            <person name="Gomez Garrido J."/>
        </authorList>
    </citation>
    <scope>NUCLEOTIDE SEQUENCE</scope>
</reference>
<evidence type="ECO:0000256" key="1">
    <source>
        <dbReference type="SAM" id="SignalP"/>
    </source>
</evidence>
<feature type="signal peptide" evidence="1">
    <location>
        <begin position="1"/>
        <end position="23"/>
    </location>
</feature>
<dbReference type="GO" id="GO:0005576">
    <property type="term" value="C:extracellular region"/>
    <property type="evidence" value="ECO:0007669"/>
    <property type="project" value="InterPro"/>
</dbReference>
<dbReference type="EMBL" id="OY660883">
    <property type="protein sequence ID" value="CAJ1081719.1"/>
    <property type="molecule type" value="Genomic_DNA"/>
</dbReference>